<keyword evidence="3" id="KW-1185">Reference proteome</keyword>
<protein>
    <submittedName>
        <fullName evidence="2">Uncharacterized protein</fullName>
    </submittedName>
</protein>
<dbReference type="Proteomes" id="UP001165498">
    <property type="component" value="Unassembled WGS sequence"/>
</dbReference>
<feature type="signal peptide" evidence="1">
    <location>
        <begin position="1"/>
        <end position="22"/>
    </location>
</feature>
<keyword evidence="1" id="KW-0732">Signal</keyword>
<sequence length="156" mass="16843">MNLTRFALALAAGLVVAGTASAHSELYSSEWCTGGIVRFRGMFAFSPAELQAEFNSRQTRRMQCLQETGTFDGDDTCGIFDPPYEMAVSMARAACGDSTSRVPTQESPVTAFITVPSSFNATDHHTTFDFSSGLEGMCGYCEMYDSPPPVNPPPQN</sequence>
<organism evidence="2 3">
    <name type="scientific">Tahibacter harae</name>
    <dbReference type="NCBI Taxonomy" id="2963937"/>
    <lineage>
        <taxon>Bacteria</taxon>
        <taxon>Pseudomonadati</taxon>
        <taxon>Pseudomonadota</taxon>
        <taxon>Gammaproteobacteria</taxon>
        <taxon>Lysobacterales</taxon>
        <taxon>Rhodanobacteraceae</taxon>
        <taxon>Tahibacter</taxon>
    </lineage>
</organism>
<dbReference type="EMBL" id="JANFQO010000006">
    <property type="protein sequence ID" value="MCQ4164741.1"/>
    <property type="molecule type" value="Genomic_DNA"/>
</dbReference>
<reference evidence="2" key="1">
    <citation type="submission" date="2022-07" db="EMBL/GenBank/DDBJ databases">
        <title>Tahibacter sp., a new gammaproteobacterium isolated from the silt sample collected at pig farm.</title>
        <authorList>
            <person name="Chen H."/>
        </authorList>
    </citation>
    <scope>NUCLEOTIDE SEQUENCE</scope>
    <source>
        <strain evidence="2">P2K</strain>
    </source>
</reference>
<proteinExistence type="predicted"/>
<evidence type="ECO:0000313" key="2">
    <source>
        <dbReference type="EMBL" id="MCQ4164741.1"/>
    </source>
</evidence>
<name>A0ABT1QR42_9GAMM</name>
<comment type="caution">
    <text evidence="2">The sequence shown here is derived from an EMBL/GenBank/DDBJ whole genome shotgun (WGS) entry which is preliminary data.</text>
</comment>
<dbReference type="RefSeq" id="WP_255913651.1">
    <property type="nucleotide sequence ID" value="NZ_JANFQO010000006.1"/>
</dbReference>
<evidence type="ECO:0000313" key="3">
    <source>
        <dbReference type="Proteomes" id="UP001165498"/>
    </source>
</evidence>
<gene>
    <name evidence="2" type="ORF">NM961_08465</name>
</gene>
<evidence type="ECO:0000256" key="1">
    <source>
        <dbReference type="SAM" id="SignalP"/>
    </source>
</evidence>
<accession>A0ABT1QR42</accession>
<feature type="chain" id="PRO_5047490081" evidence="1">
    <location>
        <begin position="23"/>
        <end position="156"/>
    </location>
</feature>